<keyword evidence="1" id="KW-0812">Transmembrane</keyword>
<proteinExistence type="predicted"/>
<gene>
    <name evidence="2" type="ordered locus">PBPRA1613</name>
</gene>
<sequence length="164" mass="19087">MEQAHNTTLSRIGHSFKVFLKFLWNTFFFLLGGIGLGFIPFDIFEYSFSFSELAYSEIIFLLAFILLTRNYWSQARSSQTNIFKIVYNYLIPQGYLLALWFIAFIALYIQKNEDFIYEPILEIVSSFSILAVIVITTKKIKTNKLAIPAPKEQIKLENSQDNLQ</sequence>
<dbReference type="KEGG" id="ppr:PBPRA1613"/>
<evidence type="ECO:0000313" key="3">
    <source>
        <dbReference type="Proteomes" id="UP000000593"/>
    </source>
</evidence>
<feature type="transmembrane region" description="Helical" evidence="1">
    <location>
        <begin position="85"/>
        <end position="109"/>
    </location>
</feature>
<reference evidence="3" key="1">
    <citation type="journal article" date="2005" name="Science">
        <title>Life at depth: Photobacterium profundum genome sequence and expression analysis.</title>
        <authorList>
            <person name="Vezzi A."/>
            <person name="Campanaro S."/>
            <person name="D'Angelo M."/>
            <person name="Simonato F."/>
            <person name="Vitulo N."/>
            <person name="Lauro F.M."/>
            <person name="Cestaro A."/>
            <person name="Malacrida G."/>
            <person name="Simionati B."/>
            <person name="Cannata N."/>
            <person name="Romualdi C."/>
            <person name="Bartlett D.H."/>
            <person name="Valle G."/>
        </authorList>
    </citation>
    <scope>NUCLEOTIDE SEQUENCE [LARGE SCALE GENOMIC DNA]</scope>
    <source>
        <strain evidence="3">ATCC BAA-1253 / SS9</strain>
    </source>
</reference>
<keyword evidence="1" id="KW-1133">Transmembrane helix</keyword>
<keyword evidence="1" id="KW-0472">Membrane</keyword>
<dbReference type="EMBL" id="CR378668">
    <property type="protein sequence ID" value="CAG20024.1"/>
    <property type="molecule type" value="Genomic_DNA"/>
</dbReference>
<feature type="transmembrane region" description="Helical" evidence="1">
    <location>
        <begin position="22"/>
        <end position="41"/>
    </location>
</feature>
<organism evidence="2 3">
    <name type="scientific">Photobacterium profundum (strain SS9)</name>
    <dbReference type="NCBI Taxonomy" id="298386"/>
    <lineage>
        <taxon>Bacteria</taxon>
        <taxon>Pseudomonadati</taxon>
        <taxon>Pseudomonadota</taxon>
        <taxon>Gammaproteobacteria</taxon>
        <taxon>Vibrionales</taxon>
        <taxon>Vibrionaceae</taxon>
        <taxon>Photobacterium</taxon>
    </lineage>
</organism>
<dbReference type="AlphaFoldDB" id="Q6LRQ2"/>
<evidence type="ECO:0000313" key="2">
    <source>
        <dbReference type="EMBL" id="CAG20024.1"/>
    </source>
</evidence>
<dbReference type="Proteomes" id="UP000000593">
    <property type="component" value="Chromosome 1"/>
</dbReference>
<feature type="transmembrane region" description="Helical" evidence="1">
    <location>
        <begin position="53"/>
        <end position="73"/>
    </location>
</feature>
<dbReference type="RefSeq" id="WP_011218340.1">
    <property type="nucleotide sequence ID" value="NC_006370.1"/>
</dbReference>
<dbReference type="HOGENOM" id="CLU_1617462_0_0_6"/>
<evidence type="ECO:0000256" key="1">
    <source>
        <dbReference type="SAM" id="Phobius"/>
    </source>
</evidence>
<keyword evidence="3" id="KW-1185">Reference proteome</keyword>
<protein>
    <submittedName>
        <fullName evidence="2">Uncharacterized protein</fullName>
    </submittedName>
</protein>
<feature type="transmembrane region" description="Helical" evidence="1">
    <location>
        <begin position="115"/>
        <end position="135"/>
    </location>
</feature>
<name>Q6LRQ2_PHOPR</name>
<accession>Q6LRQ2</accession>
<dbReference type="STRING" id="298386.PBPRA1613"/>